<name>A0ABW9X8D9_9FIRM</name>
<dbReference type="PRINTS" id="PR00032">
    <property type="entry name" value="HTHARAC"/>
</dbReference>
<proteinExistence type="predicted"/>
<evidence type="ECO:0000313" key="5">
    <source>
        <dbReference type="EMBL" id="MZL78903.1"/>
    </source>
</evidence>
<gene>
    <name evidence="5" type="ORF">GT718_16520</name>
</gene>
<protein>
    <submittedName>
        <fullName evidence="5">Helix-turn-helix domain-containing protein</fullName>
    </submittedName>
</protein>
<keyword evidence="2" id="KW-0238">DNA-binding</keyword>
<dbReference type="PROSITE" id="PS00041">
    <property type="entry name" value="HTH_ARAC_FAMILY_1"/>
    <property type="match status" value="1"/>
</dbReference>
<dbReference type="PANTHER" id="PTHR43280:SF2">
    <property type="entry name" value="HTH-TYPE TRANSCRIPTIONAL REGULATOR EXSA"/>
    <property type="match status" value="1"/>
</dbReference>
<keyword evidence="3" id="KW-0804">Transcription</keyword>
<dbReference type="EMBL" id="WWVW01000047">
    <property type="protein sequence ID" value="MZL78903.1"/>
    <property type="molecule type" value="Genomic_DNA"/>
</dbReference>
<dbReference type="SUPFAM" id="SSF46689">
    <property type="entry name" value="Homeodomain-like"/>
    <property type="match status" value="1"/>
</dbReference>
<keyword evidence="1" id="KW-0805">Transcription regulation</keyword>
<keyword evidence="6" id="KW-1185">Reference proteome</keyword>
<dbReference type="InterPro" id="IPR020449">
    <property type="entry name" value="Tscrpt_reg_AraC-type_HTH"/>
</dbReference>
<dbReference type="Gene3D" id="1.10.10.60">
    <property type="entry name" value="Homeodomain-like"/>
    <property type="match status" value="2"/>
</dbReference>
<evidence type="ECO:0000256" key="1">
    <source>
        <dbReference type="ARBA" id="ARBA00023015"/>
    </source>
</evidence>
<evidence type="ECO:0000256" key="2">
    <source>
        <dbReference type="ARBA" id="ARBA00023125"/>
    </source>
</evidence>
<evidence type="ECO:0000259" key="4">
    <source>
        <dbReference type="PROSITE" id="PS01124"/>
    </source>
</evidence>
<accession>A0ABW9X8D9</accession>
<evidence type="ECO:0000313" key="6">
    <source>
        <dbReference type="Proteomes" id="UP000452293"/>
    </source>
</evidence>
<dbReference type="SMART" id="SM00342">
    <property type="entry name" value="HTH_ARAC"/>
    <property type="match status" value="1"/>
</dbReference>
<dbReference type="Proteomes" id="UP000452293">
    <property type="component" value="Unassembled WGS sequence"/>
</dbReference>
<organism evidence="5 6">
    <name type="scientific">Blautia massiliensis</name>
    <name type="common">ex Durand et al. 2017</name>
    <dbReference type="NCBI Taxonomy" id="1737424"/>
    <lineage>
        <taxon>Bacteria</taxon>
        <taxon>Bacillati</taxon>
        <taxon>Bacillota</taxon>
        <taxon>Clostridia</taxon>
        <taxon>Lachnospirales</taxon>
        <taxon>Lachnospiraceae</taxon>
        <taxon>Blautia</taxon>
    </lineage>
</organism>
<dbReference type="InterPro" id="IPR009057">
    <property type="entry name" value="Homeodomain-like_sf"/>
</dbReference>
<dbReference type="PANTHER" id="PTHR43280">
    <property type="entry name" value="ARAC-FAMILY TRANSCRIPTIONAL REGULATOR"/>
    <property type="match status" value="1"/>
</dbReference>
<evidence type="ECO:0000256" key="3">
    <source>
        <dbReference type="ARBA" id="ARBA00023163"/>
    </source>
</evidence>
<sequence length="91" mass="10175">MYLQLEVNNIAASANVSPAYLSALFKKNQGISLSDFITSQRISAAARYLTTTTMSLKEISLKCGYANQYYFSTSFKKKMGITPSAYREQHT</sequence>
<dbReference type="InterPro" id="IPR018062">
    <property type="entry name" value="HTH_AraC-typ_CS"/>
</dbReference>
<feature type="domain" description="HTH araC/xylS-type" evidence="4">
    <location>
        <begin position="1"/>
        <end position="89"/>
    </location>
</feature>
<comment type="caution">
    <text evidence="5">The sequence shown here is derived from an EMBL/GenBank/DDBJ whole genome shotgun (WGS) entry which is preliminary data.</text>
</comment>
<reference evidence="5 6" key="1">
    <citation type="journal article" date="2019" name="Nat. Med.">
        <title>A library of human gut bacterial isolates paired with longitudinal multiomics data enables mechanistic microbiome research.</title>
        <authorList>
            <person name="Poyet M."/>
            <person name="Groussin M."/>
            <person name="Gibbons S.M."/>
            <person name="Avila-Pacheco J."/>
            <person name="Jiang X."/>
            <person name="Kearney S.M."/>
            <person name="Perrotta A.R."/>
            <person name="Berdy B."/>
            <person name="Zhao S."/>
            <person name="Lieberman T.D."/>
            <person name="Swanson P.K."/>
            <person name="Smith M."/>
            <person name="Roesemann S."/>
            <person name="Alexander J.E."/>
            <person name="Rich S.A."/>
            <person name="Livny J."/>
            <person name="Vlamakis H."/>
            <person name="Clish C."/>
            <person name="Bullock K."/>
            <person name="Deik A."/>
            <person name="Scott J."/>
            <person name="Pierce K.A."/>
            <person name="Xavier R.J."/>
            <person name="Alm E.J."/>
        </authorList>
    </citation>
    <scope>NUCLEOTIDE SEQUENCE [LARGE SCALE GENOMIC DNA]</scope>
    <source>
        <strain evidence="5 6">BIOML-A1</strain>
    </source>
</reference>
<dbReference type="InterPro" id="IPR018060">
    <property type="entry name" value="HTH_AraC"/>
</dbReference>
<dbReference type="PROSITE" id="PS01124">
    <property type="entry name" value="HTH_ARAC_FAMILY_2"/>
    <property type="match status" value="1"/>
</dbReference>
<dbReference type="Pfam" id="PF12833">
    <property type="entry name" value="HTH_18"/>
    <property type="match status" value="1"/>
</dbReference>